<name>A0A7G6Y756_9MICO</name>
<proteinExistence type="predicted"/>
<accession>A0A7G6Y756</accession>
<evidence type="ECO:0000313" key="3">
    <source>
        <dbReference type="Proteomes" id="UP000515511"/>
    </source>
</evidence>
<dbReference type="EMBL" id="CP043641">
    <property type="protein sequence ID" value="QNE34321.1"/>
    <property type="molecule type" value="Genomic_DNA"/>
</dbReference>
<evidence type="ECO:0000313" key="2">
    <source>
        <dbReference type="EMBL" id="QNE34321.1"/>
    </source>
</evidence>
<dbReference type="KEGG" id="lse:F1C12_03655"/>
<evidence type="ECO:0000256" key="1">
    <source>
        <dbReference type="SAM" id="SignalP"/>
    </source>
</evidence>
<gene>
    <name evidence="2" type="ORF">F1C12_03655</name>
</gene>
<feature type="signal peptide" evidence="1">
    <location>
        <begin position="1"/>
        <end position="21"/>
    </location>
</feature>
<dbReference type="AlphaFoldDB" id="A0A7G6Y756"/>
<keyword evidence="1" id="KW-0732">Signal</keyword>
<reference evidence="3" key="1">
    <citation type="submission" date="2019-09" db="EMBL/GenBank/DDBJ databases">
        <title>Antimicrobial potential of Antarctic Bacteria.</title>
        <authorList>
            <person name="Benaud N."/>
            <person name="Edwards R.J."/>
            <person name="Ferrari B.C."/>
        </authorList>
    </citation>
    <scope>NUCLEOTIDE SEQUENCE [LARGE SCALE GENOMIC DNA]</scope>
    <source>
        <strain evidence="3">INR9</strain>
    </source>
</reference>
<sequence>MPIAAFLLALGLAGCSTVPTGATTAASAGCANLRSVVTNLEALRSWCAGHDDPAGAAAWMTGVDNSLKADTSADAATATRLRHATATLDRQLALLNGSAKETAMAQLPDALSSVIADLTPVRDDVCA</sequence>
<feature type="chain" id="PRO_5038378839" evidence="1">
    <location>
        <begin position="22"/>
        <end position="127"/>
    </location>
</feature>
<dbReference type="Proteomes" id="UP000515511">
    <property type="component" value="Chromosome"/>
</dbReference>
<protein>
    <submittedName>
        <fullName evidence="2">Uncharacterized protein</fullName>
    </submittedName>
</protein>
<organism evidence="2 3">
    <name type="scientific">Leifsonia shinshuensis</name>
    <dbReference type="NCBI Taxonomy" id="150026"/>
    <lineage>
        <taxon>Bacteria</taxon>
        <taxon>Bacillati</taxon>
        <taxon>Actinomycetota</taxon>
        <taxon>Actinomycetes</taxon>
        <taxon>Micrococcales</taxon>
        <taxon>Microbacteriaceae</taxon>
        <taxon>Leifsonia</taxon>
    </lineage>
</organism>